<dbReference type="AlphaFoldDB" id="A0AB36B6C2"/>
<dbReference type="Pfam" id="PF14025">
    <property type="entry name" value="DUF4241"/>
    <property type="match status" value="1"/>
</dbReference>
<accession>A0AB36B6C2</accession>
<organism evidence="1 2">
    <name type="scientific">Clostridium innocuum</name>
    <dbReference type="NCBI Taxonomy" id="1522"/>
    <lineage>
        <taxon>Bacteria</taxon>
        <taxon>Bacillati</taxon>
        <taxon>Bacillota</taxon>
        <taxon>Clostridia</taxon>
        <taxon>Eubacteriales</taxon>
        <taxon>Clostridiaceae</taxon>
        <taxon>Clostridium</taxon>
    </lineage>
</organism>
<dbReference type="RefSeq" id="WP_161129150.1">
    <property type="nucleotide sequence ID" value="NZ_WWTM01000027.1"/>
</dbReference>
<reference evidence="1" key="1">
    <citation type="journal article" date="2019" name="Nat. Med.">
        <title>A library of human gut bacterial isolates paired with longitudinal multiomics data enables mechanistic microbiome research.</title>
        <authorList>
            <person name="Poyet M."/>
            <person name="Groussin M."/>
            <person name="Gibbons S.M."/>
            <person name="Avila-Pacheco J."/>
            <person name="Jiang X."/>
            <person name="Kearney S.M."/>
            <person name="Perrotta A.R."/>
            <person name="Berdy B."/>
            <person name="Zhao S."/>
            <person name="Lieberman T.D."/>
            <person name="Swanson P.K."/>
            <person name="Smith M."/>
            <person name="Roesemann S."/>
            <person name="Alexander J.E."/>
            <person name="Rich S.A."/>
            <person name="Livny J."/>
            <person name="Vlamakis H."/>
            <person name="Clish C."/>
            <person name="Bullock K."/>
            <person name="Deik A."/>
            <person name="Scott J."/>
            <person name="Pierce K.A."/>
            <person name="Xavier R.J."/>
            <person name="Alm E.J."/>
        </authorList>
    </citation>
    <scope>NUCLEOTIDE SEQUENCE</scope>
    <source>
        <strain evidence="1">BIOML-A12</strain>
    </source>
</reference>
<dbReference type="Proteomes" id="UP000604383">
    <property type="component" value="Unassembled WGS sequence"/>
</dbReference>
<dbReference type="InterPro" id="IPR025335">
    <property type="entry name" value="DUF4241"/>
</dbReference>
<name>A0AB36B6C2_CLOIN</name>
<proteinExistence type="predicted"/>
<sequence>MAKKELAICDECGSLFFKGSSKMMGLCPECAHILYGYPNCNHNFKNGRCINCYWDGSKTEYIKKQNRQEEIEMPTAEWMKKYNTIKEKLVCKFDIDKYYTESTIGNMKVDALDIGKVYFPTGKIFACDPLIELEHSLPFIQTIPVGTYPIKICVVPSDEYGDRYACAKLGISSEKPIRYEMGMVGNENLDEELEDDEYFGFCVDAGMACIADIQNQTKFKEYWAQRLEKDPDIDPYNDLFCDLLEENAKLYPKYQRSCGDWLNWTIPNTNCDIPIFASGWGDGYYPVFFGFDKDNKVCAVYVLFIDIENCYKEQ</sequence>
<evidence type="ECO:0000313" key="1">
    <source>
        <dbReference type="EMBL" id="MZH56053.1"/>
    </source>
</evidence>
<protein>
    <submittedName>
        <fullName evidence="1">DUF4241 domain-containing protein</fullName>
    </submittedName>
</protein>
<comment type="caution">
    <text evidence="1">The sequence shown here is derived from an EMBL/GenBank/DDBJ whole genome shotgun (WGS) entry which is preliminary data.</text>
</comment>
<dbReference type="EMBL" id="WWTN01000014">
    <property type="protein sequence ID" value="MZH56053.1"/>
    <property type="molecule type" value="Genomic_DNA"/>
</dbReference>
<evidence type="ECO:0000313" key="2">
    <source>
        <dbReference type="Proteomes" id="UP000604383"/>
    </source>
</evidence>
<gene>
    <name evidence="1" type="ORF">GT664_09870</name>
</gene>